<name>A0A8H8QZJ0_9HELO</name>
<dbReference type="PANTHER" id="PTHR34502">
    <property type="entry name" value="DUF6594 DOMAIN-CONTAINING PROTEIN-RELATED"/>
    <property type="match status" value="1"/>
</dbReference>
<evidence type="ECO:0000259" key="2">
    <source>
        <dbReference type="Pfam" id="PF20237"/>
    </source>
</evidence>
<comment type="caution">
    <text evidence="3">The sequence shown here is derived from an EMBL/GenBank/DDBJ whole genome shotgun (WGS) entry which is preliminary data.</text>
</comment>
<keyword evidence="1" id="KW-0812">Transmembrane</keyword>
<evidence type="ECO:0000313" key="3">
    <source>
        <dbReference type="EMBL" id="TVY25598.1"/>
    </source>
</evidence>
<feature type="transmembrane region" description="Helical" evidence="1">
    <location>
        <begin position="345"/>
        <end position="364"/>
    </location>
</feature>
<dbReference type="OrthoDB" id="3533814at2759"/>
<reference evidence="3 4" key="1">
    <citation type="submission" date="2018-05" db="EMBL/GenBank/DDBJ databases">
        <title>Genome sequencing and assembly of the regulated plant pathogen Lachnellula willkommii and related sister species for the development of diagnostic species identification markers.</title>
        <authorList>
            <person name="Giroux E."/>
            <person name="Bilodeau G."/>
        </authorList>
    </citation>
    <scope>NUCLEOTIDE SEQUENCE [LARGE SCALE GENOMIC DNA]</scope>
    <source>
        <strain evidence="3 4">CBS 185.66</strain>
    </source>
</reference>
<dbReference type="Proteomes" id="UP000431533">
    <property type="component" value="Unassembled WGS sequence"/>
</dbReference>
<protein>
    <recommendedName>
        <fullName evidence="2">DUF6594 domain-containing protein</fullName>
    </recommendedName>
</protein>
<organism evidence="3 4">
    <name type="scientific">Lachnellula hyalina</name>
    <dbReference type="NCBI Taxonomy" id="1316788"/>
    <lineage>
        <taxon>Eukaryota</taxon>
        <taxon>Fungi</taxon>
        <taxon>Dikarya</taxon>
        <taxon>Ascomycota</taxon>
        <taxon>Pezizomycotina</taxon>
        <taxon>Leotiomycetes</taxon>
        <taxon>Helotiales</taxon>
        <taxon>Lachnaceae</taxon>
        <taxon>Lachnellula</taxon>
    </lineage>
</organism>
<accession>A0A8H8QZJ0</accession>
<dbReference type="Pfam" id="PF20237">
    <property type="entry name" value="DUF6594"/>
    <property type="match status" value="1"/>
</dbReference>
<dbReference type="InterPro" id="IPR046529">
    <property type="entry name" value="DUF6594"/>
</dbReference>
<dbReference type="AlphaFoldDB" id="A0A8H8QZJ0"/>
<dbReference type="EMBL" id="QGMH01000091">
    <property type="protein sequence ID" value="TVY25598.1"/>
    <property type="molecule type" value="Genomic_DNA"/>
</dbReference>
<feature type="domain" description="DUF6594" evidence="2">
    <location>
        <begin position="101"/>
        <end position="357"/>
    </location>
</feature>
<keyword evidence="4" id="KW-1185">Reference proteome</keyword>
<dbReference type="PANTHER" id="PTHR34502:SF3">
    <property type="entry name" value="DUF6594 DOMAIN-CONTAINING PROTEIN"/>
    <property type="match status" value="1"/>
</dbReference>
<sequence length="368" mass="42293">MRPYNDSSMERGEIHHDYVDRKMILKVSAEDNYRLSSATVANEAAEDLSGHQGDLEVLRSTGSILQIPAYRSSTHREIYSTKRDSISPTDMFAVEGCPEGYPRLAALLDSDENFMLYRRFGYLQARLLLYKQDELREAERDLNESDIIDARGEPSWLKSREKDDKKSRRKEILKTIETKFLEYTQLLTSARDIANFNSPRARDYWTIRKYFDEHAPLVEQESYIYHKEDIVALKPGREHSWLDTFVEKIFHKLNCRLVRELRAKANPESSGVILYHRERIEIIVSIIIAIVIVAILITPIYILFYLTVGAQTNHSVSIIISVLLIFTLLFSGVLSLFTRAKRHEILAAAAAYCAVLVVFIGNVGKLNT</sequence>
<evidence type="ECO:0000256" key="1">
    <source>
        <dbReference type="SAM" id="Phobius"/>
    </source>
</evidence>
<feature type="transmembrane region" description="Helical" evidence="1">
    <location>
        <begin position="318"/>
        <end position="338"/>
    </location>
</feature>
<dbReference type="RefSeq" id="XP_031004386.1">
    <property type="nucleotide sequence ID" value="XM_031151154.1"/>
</dbReference>
<proteinExistence type="predicted"/>
<evidence type="ECO:0000313" key="4">
    <source>
        <dbReference type="Proteomes" id="UP000431533"/>
    </source>
</evidence>
<keyword evidence="1" id="KW-1133">Transmembrane helix</keyword>
<dbReference type="GeneID" id="41986412"/>
<keyword evidence="1" id="KW-0472">Membrane</keyword>
<feature type="transmembrane region" description="Helical" evidence="1">
    <location>
        <begin position="282"/>
        <end position="306"/>
    </location>
</feature>
<gene>
    <name evidence="3" type="ORF">LHYA1_G006214</name>
</gene>